<protein>
    <recommendedName>
        <fullName evidence="4">Ankyrin repeat protein</fullName>
    </recommendedName>
</protein>
<reference evidence="2" key="2">
    <citation type="submission" date="2020-04" db="EMBL/GenBank/DDBJ databases">
        <authorList>
            <person name="Santos R.A.C."/>
            <person name="Steenwyk J.L."/>
            <person name="Rivero-Menendez O."/>
            <person name="Mead M.E."/>
            <person name="Silva L.P."/>
            <person name="Bastos R.W."/>
            <person name="Alastruey-Izquierdo A."/>
            <person name="Goldman G.H."/>
            <person name="Rokas A."/>
        </authorList>
    </citation>
    <scope>NUCLEOTIDE SEQUENCE</scope>
    <source>
        <strain evidence="2">CNM-CM6805</strain>
    </source>
</reference>
<evidence type="ECO:0008006" key="4">
    <source>
        <dbReference type="Google" id="ProtNLM"/>
    </source>
</evidence>
<feature type="region of interest" description="Disordered" evidence="1">
    <location>
        <begin position="182"/>
        <end position="216"/>
    </location>
</feature>
<dbReference type="EMBL" id="JAAAPX010000031">
    <property type="protein sequence ID" value="KAF4239504.1"/>
    <property type="molecule type" value="Genomic_DNA"/>
</dbReference>
<evidence type="ECO:0000313" key="3">
    <source>
        <dbReference type="Proteomes" id="UP000653565"/>
    </source>
</evidence>
<name>A0A8H4H1F3_9EURO</name>
<gene>
    <name evidence="2" type="ORF">CNMCM6805_005715</name>
</gene>
<keyword evidence="3" id="KW-1185">Reference proteome</keyword>
<proteinExistence type="predicted"/>
<organism evidence="2 3">
    <name type="scientific">Aspergillus fumigatiaffinis</name>
    <dbReference type="NCBI Taxonomy" id="340414"/>
    <lineage>
        <taxon>Eukaryota</taxon>
        <taxon>Fungi</taxon>
        <taxon>Dikarya</taxon>
        <taxon>Ascomycota</taxon>
        <taxon>Pezizomycotina</taxon>
        <taxon>Eurotiomycetes</taxon>
        <taxon>Eurotiomycetidae</taxon>
        <taxon>Eurotiales</taxon>
        <taxon>Aspergillaceae</taxon>
        <taxon>Aspergillus</taxon>
        <taxon>Aspergillus subgen. Fumigati</taxon>
    </lineage>
</organism>
<accession>A0A8H4H1F3</accession>
<dbReference type="Proteomes" id="UP000653565">
    <property type="component" value="Unassembled WGS sequence"/>
</dbReference>
<evidence type="ECO:0000313" key="2">
    <source>
        <dbReference type="EMBL" id="KAF4239504.1"/>
    </source>
</evidence>
<feature type="compositionally biased region" description="Polar residues" evidence="1">
    <location>
        <begin position="193"/>
        <end position="216"/>
    </location>
</feature>
<reference evidence="2" key="1">
    <citation type="journal article" date="2020" name="bioRxiv">
        <title>Genomic and phenotypic heterogeneity of clinical isolates of the human pathogens Aspergillus fumigatus, Aspergillus lentulus and Aspergillus fumigatiaffinis.</title>
        <authorList>
            <person name="dos Santos R.A.C."/>
            <person name="Steenwyk J.L."/>
            <person name="Rivero-Menendez O."/>
            <person name="Mead M.E."/>
            <person name="Silva L.P."/>
            <person name="Bastos R.W."/>
            <person name="Alastruey-Izquierdo A."/>
            <person name="Goldman G.H."/>
            <person name="Rokas A."/>
        </authorList>
    </citation>
    <scope>NUCLEOTIDE SEQUENCE</scope>
    <source>
        <strain evidence="2">CNM-CM6805</strain>
    </source>
</reference>
<dbReference type="OrthoDB" id="524187at2759"/>
<sequence length="457" mass="51858">MDPIAATQLAADVAGIFLKIVNTVKDVIETMKGAKEALIELLSRCERVRLYLELFRSLTSRLSNPVEKSISLSFNDSAYRQTADEILGFVHKIADASKHSELWMKFSWVFYKGDVTALVGKLEAREKDLNLVLTFIAAQSSVVTEKEIITMKGRAEQWAQITEAFGTAHLSQDSDELVMKHTPEQRKKAHGSHSGSQNDGKQVSTNVIPSQPSSNTTKPALWLGNLVRTGLDPAYLRERAQLSDAAYWGDWHQLLSSLDTGRRRFGESWCNTFTLRSEDDSHRLSLWTPLHQAAYMNAPKKVVEKLIRLGAFRALPTKKTKGEFRYQDLTAVEIAREVGYSDLWEILTPVIRHFVPARVLMDLEQKFHELIHAELAGFAHLKYLRLPQLVVLTELENPEMWFPIQPQSQHGRGFLFRLDGRELVVLSVGRNPLQSKQLYRVSATGWIAIHDAVVFRR</sequence>
<evidence type="ECO:0000256" key="1">
    <source>
        <dbReference type="SAM" id="MobiDB-lite"/>
    </source>
</evidence>
<dbReference type="AlphaFoldDB" id="A0A8H4H1F3"/>
<comment type="caution">
    <text evidence="2">The sequence shown here is derived from an EMBL/GenBank/DDBJ whole genome shotgun (WGS) entry which is preliminary data.</text>
</comment>